<keyword evidence="3" id="KW-0285">Flavoprotein</keyword>
<dbReference type="AlphaFoldDB" id="A0AB39HNN6"/>
<evidence type="ECO:0000259" key="5">
    <source>
        <dbReference type="Pfam" id="PF07992"/>
    </source>
</evidence>
<sequence>MYYDCAVIGGGPAGLNASLILGRGRKEVILFDNDAPRNSVAQESHNFITRDGIKPSEFRNLAHIDLRKYPTISIQKNRVLDIIQADSTFQIKTEDGRNYKVTTIILAAGLKDVLPEIEGIHDVYGTSLFPCPFCDGWELKDLPLVYIANGAHAFHGLKMISNWSEDIIVCTNGKASFSSDEKEILKEKQIEIIEDVILRLEGENGQLKTIHFQNGKELHREVGFVSYQMKQATPFGKRLGLELNEMGGIKTDLYGRTSMKGIYAAGDNANGPPQLIIAAGEGAKAAIGVISDFVEEVF</sequence>
<name>A0AB39HNN6_9BACI</name>
<dbReference type="RefSeq" id="WP_368654235.1">
    <property type="nucleotide sequence ID" value="NZ_CP162599.1"/>
</dbReference>
<dbReference type="PANTHER" id="PTHR48105">
    <property type="entry name" value="THIOREDOXIN REDUCTASE 1-RELATED-RELATED"/>
    <property type="match status" value="1"/>
</dbReference>
<dbReference type="Pfam" id="PF07992">
    <property type="entry name" value="Pyr_redox_2"/>
    <property type="match status" value="1"/>
</dbReference>
<dbReference type="EMBL" id="CP162599">
    <property type="protein sequence ID" value="XDK33557.1"/>
    <property type="molecule type" value="Genomic_DNA"/>
</dbReference>
<dbReference type="InterPro" id="IPR023753">
    <property type="entry name" value="FAD/NAD-binding_dom"/>
</dbReference>
<dbReference type="Gene3D" id="3.50.50.60">
    <property type="entry name" value="FAD/NAD(P)-binding domain"/>
    <property type="match status" value="2"/>
</dbReference>
<dbReference type="SUPFAM" id="SSF51905">
    <property type="entry name" value="FAD/NAD(P)-binding domain"/>
    <property type="match status" value="1"/>
</dbReference>
<evidence type="ECO:0000256" key="2">
    <source>
        <dbReference type="ARBA" id="ARBA00011738"/>
    </source>
</evidence>
<dbReference type="InterPro" id="IPR050097">
    <property type="entry name" value="Ferredoxin-NADP_redctase_2"/>
</dbReference>
<dbReference type="PRINTS" id="PR00469">
    <property type="entry name" value="PNDRDTASEII"/>
</dbReference>
<comment type="cofactor">
    <cofactor evidence="1">
        <name>FAD</name>
        <dbReference type="ChEBI" id="CHEBI:57692"/>
    </cofactor>
</comment>
<protein>
    <submittedName>
        <fullName evidence="6">NAD(P)/FAD-dependent oxidoreductase</fullName>
    </submittedName>
</protein>
<gene>
    <name evidence="6" type="ORF">AB4Y30_04145</name>
</gene>
<proteinExistence type="predicted"/>
<dbReference type="GO" id="GO:0016491">
    <property type="term" value="F:oxidoreductase activity"/>
    <property type="evidence" value="ECO:0007669"/>
    <property type="project" value="UniProtKB-KW"/>
</dbReference>
<organism evidence="6">
    <name type="scientific">Ornithinibacillus sp. 4-3</name>
    <dbReference type="NCBI Taxonomy" id="3231488"/>
    <lineage>
        <taxon>Bacteria</taxon>
        <taxon>Bacillati</taxon>
        <taxon>Bacillota</taxon>
        <taxon>Bacilli</taxon>
        <taxon>Bacillales</taxon>
        <taxon>Bacillaceae</taxon>
        <taxon>Ornithinibacillus</taxon>
    </lineage>
</organism>
<dbReference type="PRINTS" id="PR00368">
    <property type="entry name" value="FADPNR"/>
</dbReference>
<comment type="subunit">
    <text evidence="2">Homodimer.</text>
</comment>
<evidence type="ECO:0000256" key="4">
    <source>
        <dbReference type="ARBA" id="ARBA00023002"/>
    </source>
</evidence>
<accession>A0AB39HNN6</accession>
<evidence type="ECO:0000256" key="3">
    <source>
        <dbReference type="ARBA" id="ARBA00022630"/>
    </source>
</evidence>
<feature type="domain" description="FAD/NAD(P)-binding" evidence="5">
    <location>
        <begin position="3"/>
        <end position="282"/>
    </location>
</feature>
<keyword evidence="4" id="KW-0560">Oxidoreductase</keyword>
<reference evidence="6" key="1">
    <citation type="submission" date="2024-07" db="EMBL/GenBank/DDBJ databases">
        <title>Halotolerant mesophilic bacterium Ornithinibacillus sp. 4-3, sp. nov., isolated from soil.</title>
        <authorList>
            <person name="Sidarenka A.V."/>
            <person name="Guliayeva D.E."/>
            <person name="Leanovich S.I."/>
            <person name="Hileuskaya K.S."/>
            <person name="Akhremchuk A.E."/>
            <person name="Sikolenko M.A."/>
            <person name="Valentovich L.N."/>
        </authorList>
    </citation>
    <scope>NUCLEOTIDE SEQUENCE</scope>
    <source>
        <strain evidence="6">4-3</strain>
    </source>
</reference>
<evidence type="ECO:0000313" key="6">
    <source>
        <dbReference type="EMBL" id="XDK33557.1"/>
    </source>
</evidence>
<dbReference type="InterPro" id="IPR036188">
    <property type="entry name" value="FAD/NAD-bd_sf"/>
</dbReference>
<evidence type="ECO:0000256" key="1">
    <source>
        <dbReference type="ARBA" id="ARBA00001974"/>
    </source>
</evidence>